<accession>A0A0C2ZSD8</accession>
<feature type="compositionally biased region" description="Basic and acidic residues" evidence="1">
    <location>
        <begin position="64"/>
        <end position="100"/>
    </location>
</feature>
<dbReference type="InParanoid" id="A0A0C2ZSD8"/>
<protein>
    <submittedName>
        <fullName evidence="2">Uncharacterized protein</fullName>
    </submittedName>
</protein>
<dbReference type="EMBL" id="KN822134">
    <property type="protein sequence ID" value="KIM55497.1"/>
    <property type="molecule type" value="Genomic_DNA"/>
</dbReference>
<sequence length="100" mass="11540">MHEVQAGLLDEAACLEREAATIQRQEEVDHWVWEECQVKEERECQEREATVRQEAAIKKATQTAEKRAQGDMEERQAEAVKKIQAAEETARQREEAESSK</sequence>
<dbReference type="AlphaFoldDB" id="A0A0C2ZSD8"/>
<dbReference type="HOGENOM" id="CLU_2307696_0_0_1"/>
<organism evidence="2 3">
    <name type="scientific">Scleroderma citrinum Foug A</name>
    <dbReference type="NCBI Taxonomy" id="1036808"/>
    <lineage>
        <taxon>Eukaryota</taxon>
        <taxon>Fungi</taxon>
        <taxon>Dikarya</taxon>
        <taxon>Basidiomycota</taxon>
        <taxon>Agaricomycotina</taxon>
        <taxon>Agaricomycetes</taxon>
        <taxon>Agaricomycetidae</taxon>
        <taxon>Boletales</taxon>
        <taxon>Sclerodermatineae</taxon>
        <taxon>Sclerodermataceae</taxon>
        <taxon>Scleroderma</taxon>
    </lineage>
</organism>
<gene>
    <name evidence="2" type="ORF">SCLCIDRAFT_30354</name>
</gene>
<reference evidence="2 3" key="1">
    <citation type="submission" date="2014-04" db="EMBL/GenBank/DDBJ databases">
        <authorList>
            <consortium name="DOE Joint Genome Institute"/>
            <person name="Kuo A."/>
            <person name="Kohler A."/>
            <person name="Nagy L.G."/>
            <person name="Floudas D."/>
            <person name="Copeland A."/>
            <person name="Barry K.W."/>
            <person name="Cichocki N."/>
            <person name="Veneault-Fourrey C."/>
            <person name="LaButti K."/>
            <person name="Lindquist E.A."/>
            <person name="Lipzen A."/>
            <person name="Lundell T."/>
            <person name="Morin E."/>
            <person name="Murat C."/>
            <person name="Sun H."/>
            <person name="Tunlid A."/>
            <person name="Henrissat B."/>
            <person name="Grigoriev I.V."/>
            <person name="Hibbett D.S."/>
            <person name="Martin F."/>
            <person name="Nordberg H.P."/>
            <person name="Cantor M.N."/>
            <person name="Hua S.X."/>
        </authorList>
    </citation>
    <scope>NUCLEOTIDE SEQUENCE [LARGE SCALE GENOMIC DNA]</scope>
    <source>
        <strain evidence="2 3">Foug A</strain>
    </source>
</reference>
<proteinExistence type="predicted"/>
<evidence type="ECO:0000256" key="1">
    <source>
        <dbReference type="SAM" id="MobiDB-lite"/>
    </source>
</evidence>
<feature type="region of interest" description="Disordered" evidence="1">
    <location>
        <begin position="61"/>
        <end position="100"/>
    </location>
</feature>
<keyword evidence="3" id="KW-1185">Reference proteome</keyword>
<dbReference type="Proteomes" id="UP000053989">
    <property type="component" value="Unassembled WGS sequence"/>
</dbReference>
<evidence type="ECO:0000313" key="2">
    <source>
        <dbReference type="EMBL" id="KIM55497.1"/>
    </source>
</evidence>
<name>A0A0C2ZSD8_9AGAM</name>
<reference evidence="3" key="2">
    <citation type="submission" date="2015-01" db="EMBL/GenBank/DDBJ databases">
        <title>Evolutionary Origins and Diversification of the Mycorrhizal Mutualists.</title>
        <authorList>
            <consortium name="DOE Joint Genome Institute"/>
            <consortium name="Mycorrhizal Genomics Consortium"/>
            <person name="Kohler A."/>
            <person name="Kuo A."/>
            <person name="Nagy L.G."/>
            <person name="Floudas D."/>
            <person name="Copeland A."/>
            <person name="Barry K.W."/>
            <person name="Cichocki N."/>
            <person name="Veneault-Fourrey C."/>
            <person name="LaButti K."/>
            <person name="Lindquist E.A."/>
            <person name="Lipzen A."/>
            <person name="Lundell T."/>
            <person name="Morin E."/>
            <person name="Murat C."/>
            <person name="Riley R."/>
            <person name="Ohm R."/>
            <person name="Sun H."/>
            <person name="Tunlid A."/>
            <person name="Henrissat B."/>
            <person name="Grigoriev I.V."/>
            <person name="Hibbett D.S."/>
            <person name="Martin F."/>
        </authorList>
    </citation>
    <scope>NUCLEOTIDE SEQUENCE [LARGE SCALE GENOMIC DNA]</scope>
    <source>
        <strain evidence="3">Foug A</strain>
    </source>
</reference>
<evidence type="ECO:0000313" key="3">
    <source>
        <dbReference type="Proteomes" id="UP000053989"/>
    </source>
</evidence>